<comment type="catalytic activity">
    <reaction evidence="8 9 10">
        <text>2-[(2R,5Z)-2-carboxy-4-methylthiazol-5(2H)-ylidene]ethyl phosphate + 4-amino-2-methyl-5-(diphosphooxymethyl)pyrimidine + 2 H(+) = thiamine phosphate + CO2 + diphosphate</text>
        <dbReference type="Rhea" id="RHEA:47844"/>
        <dbReference type="ChEBI" id="CHEBI:15378"/>
        <dbReference type="ChEBI" id="CHEBI:16526"/>
        <dbReference type="ChEBI" id="CHEBI:33019"/>
        <dbReference type="ChEBI" id="CHEBI:37575"/>
        <dbReference type="ChEBI" id="CHEBI:57841"/>
        <dbReference type="ChEBI" id="CHEBI:62899"/>
        <dbReference type="EC" id="2.5.1.3"/>
    </reaction>
</comment>
<dbReference type="GO" id="GO:0005737">
    <property type="term" value="C:cytoplasm"/>
    <property type="evidence" value="ECO:0007669"/>
    <property type="project" value="TreeGrafter"/>
</dbReference>
<dbReference type="HAMAP" id="MF_00097">
    <property type="entry name" value="TMP_synthase"/>
    <property type="match status" value="1"/>
</dbReference>
<keyword evidence="4 9" id="KW-0460">Magnesium</keyword>
<comment type="function">
    <text evidence="9">Condenses 4-methyl-5-(beta-hydroxyethyl)thiazole monophosphate (THZ-P) and 2-methyl-4-amino-5-hydroxymethyl pyrimidine pyrophosphate (HMP-PP) to form thiamine monophosphate (TMP).</text>
</comment>
<accession>A0A5C4RNF4</accession>
<evidence type="ECO:0000256" key="4">
    <source>
        <dbReference type="ARBA" id="ARBA00022842"/>
    </source>
</evidence>
<dbReference type="NCBIfam" id="TIGR00693">
    <property type="entry name" value="thiE"/>
    <property type="match status" value="1"/>
</dbReference>
<evidence type="ECO:0000313" key="14">
    <source>
        <dbReference type="Proteomes" id="UP000305760"/>
    </source>
</evidence>
<evidence type="ECO:0000256" key="7">
    <source>
        <dbReference type="ARBA" id="ARBA00047851"/>
    </source>
</evidence>
<feature type="binding site" evidence="9">
    <location>
        <position position="168"/>
    </location>
    <ligand>
        <name>2-[(2R,5Z)-2-carboxy-4-methylthiazol-5(2H)-ylidene]ethyl phosphate</name>
        <dbReference type="ChEBI" id="CHEBI:62899"/>
    </ligand>
</feature>
<evidence type="ECO:0000313" key="13">
    <source>
        <dbReference type="EMBL" id="TNJ32796.1"/>
    </source>
</evidence>
<dbReference type="UniPathway" id="UPA00060">
    <property type="reaction ID" value="UER00141"/>
</dbReference>
<comment type="catalytic activity">
    <reaction evidence="6 9 10">
        <text>4-methyl-5-(2-phosphooxyethyl)-thiazole + 4-amino-2-methyl-5-(diphosphooxymethyl)pyrimidine + H(+) = thiamine phosphate + diphosphate</text>
        <dbReference type="Rhea" id="RHEA:22328"/>
        <dbReference type="ChEBI" id="CHEBI:15378"/>
        <dbReference type="ChEBI" id="CHEBI:33019"/>
        <dbReference type="ChEBI" id="CHEBI:37575"/>
        <dbReference type="ChEBI" id="CHEBI:57841"/>
        <dbReference type="ChEBI" id="CHEBI:58296"/>
        <dbReference type="EC" id="2.5.1.3"/>
    </reaction>
</comment>
<dbReference type="EC" id="2.5.1.3" evidence="9"/>
<gene>
    <name evidence="9" type="primary">thiE</name>
    <name evidence="13" type="ORF">E1B00_13860</name>
</gene>
<feature type="binding site" evidence="9">
    <location>
        <position position="73"/>
    </location>
    <ligand>
        <name>4-amino-2-methyl-5-(diphosphooxymethyl)pyrimidine</name>
        <dbReference type="ChEBI" id="CHEBI:57841"/>
    </ligand>
</feature>
<evidence type="ECO:0000256" key="6">
    <source>
        <dbReference type="ARBA" id="ARBA00047334"/>
    </source>
</evidence>
<feature type="binding site" evidence="9">
    <location>
        <position position="93"/>
    </location>
    <ligand>
        <name>Mg(2+)</name>
        <dbReference type="ChEBI" id="CHEBI:18420"/>
    </ligand>
</feature>
<dbReference type="InterPro" id="IPR013785">
    <property type="entry name" value="Aldolase_TIM"/>
</dbReference>
<comment type="caution">
    <text evidence="13">The sequence shown here is derived from an EMBL/GenBank/DDBJ whole genome shotgun (WGS) entry which is preliminary data.</text>
</comment>
<dbReference type="CDD" id="cd00564">
    <property type="entry name" value="TMP_TenI"/>
    <property type="match status" value="1"/>
</dbReference>
<dbReference type="SUPFAM" id="SSF51391">
    <property type="entry name" value="Thiamin phosphate synthase"/>
    <property type="match status" value="1"/>
</dbReference>
<dbReference type="AlphaFoldDB" id="A0A5C4RNF4"/>
<dbReference type="OrthoDB" id="9789949at2"/>
<dbReference type="RefSeq" id="WP_139449816.1">
    <property type="nucleotide sequence ID" value="NZ_SMDR01000004.1"/>
</dbReference>
<comment type="similarity">
    <text evidence="9 10">Belongs to the thiamine-phosphate synthase family.</text>
</comment>
<feature type="domain" description="Thiamine phosphate synthase/TenI" evidence="12">
    <location>
        <begin position="12"/>
        <end position="190"/>
    </location>
</feature>
<comment type="pathway">
    <text evidence="1 9 11">Cofactor biosynthesis; thiamine diphosphate biosynthesis; thiamine phosphate from 4-amino-2-methyl-5-diphosphomethylpyrimidine and 4-methyl-5-(2-phosphoethyl)-thiazole: step 1/1.</text>
</comment>
<keyword evidence="3 9" id="KW-0479">Metal-binding</keyword>
<name>A0A5C4RNF4_9GAMM</name>
<protein>
    <recommendedName>
        <fullName evidence="9">Thiamine-phosphate synthase</fullName>
        <shortName evidence="9">TP synthase</shortName>
        <shortName evidence="9">TPS</shortName>
        <ecNumber evidence="9">2.5.1.3</ecNumber>
    </recommendedName>
    <alternativeName>
        <fullName evidence="9">Thiamine-phosphate pyrophosphorylase</fullName>
        <shortName evidence="9">TMP pyrophosphorylase</shortName>
        <shortName evidence="9">TMP-PPase</shortName>
    </alternativeName>
</protein>
<dbReference type="GO" id="GO:0004789">
    <property type="term" value="F:thiamine-phosphate diphosphorylase activity"/>
    <property type="evidence" value="ECO:0007669"/>
    <property type="project" value="UniProtKB-UniRule"/>
</dbReference>
<keyword evidence="2 9" id="KW-0808">Transferase</keyword>
<comment type="catalytic activity">
    <reaction evidence="7 9 10">
        <text>2-(2-carboxy-4-methylthiazol-5-yl)ethyl phosphate + 4-amino-2-methyl-5-(diphosphooxymethyl)pyrimidine + 2 H(+) = thiamine phosphate + CO2 + diphosphate</text>
        <dbReference type="Rhea" id="RHEA:47848"/>
        <dbReference type="ChEBI" id="CHEBI:15378"/>
        <dbReference type="ChEBI" id="CHEBI:16526"/>
        <dbReference type="ChEBI" id="CHEBI:33019"/>
        <dbReference type="ChEBI" id="CHEBI:37575"/>
        <dbReference type="ChEBI" id="CHEBI:57841"/>
        <dbReference type="ChEBI" id="CHEBI:62890"/>
        <dbReference type="EC" id="2.5.1.3"/>
    </reaction>
</comment>
<evidence type="ECO:0000256" key="3">
    <source>
        <dbReference type="ARBA" id="ARBA00022723"/>
    </source>
</evidence>
<feature type="binding site" evidence="9">
    <location>
        <position position="112"/>
    </location>
    <ligand>
        <name>4-amino-2-methyl-5-(diphosphooxymethyl)pyrimidine</name>
        <dbReference type="ChEBI" id="CHEBI:57841"/>
    </ligand>
</feature>
<dbReference type="Pfam" id="PF02581">
    <property type="entry name" value="TMP-TENI"/>
    <property type="match status" value="1"/>
</dbReference>
<dbReference type="InterPro" id="IPR022998">
    <property type="entry name" value="ThiamineP_synth_TenI"/>
</dbReference>
<dbReference type="GO" id="GO:0009229">
    <property type="term" value="P:thiamine diphosphate biosynthetic process"/>
    <property type="evidence" value="ECO:0007669"/>
    <property type="project" value="UniProtKB-UniRule"/>
</dbReference>
<dbReference type="GO" id="GO:0009228">
    <property type="term" value="P:thiamine biosynthetic process"/>
    <property type="evidence" value="ECO:0007669"/>
    <property type="project" value="UniProtKB-KW"/>
</dbReference>
<evidence type="ECO:0000259" key="12">
    <source>
        <dbReference type="Pfam" id="PF02581"/>
    </source>
</evidence>
<evidence type="ECO:0000256" key="10">
    <source>
        <dbReference type="RuleBase" id="RU003826"/>
    </source>
</evidence>
<dbReference type="EMBL" id="SMDR01000004">
    <property type="protein sequence ID" value="TNJ32796.1"/>
    <property type="molecule type" value="Genomic_DNA"/>
</dbReference>
<evidence type="ECO:0000256" key="5">
    <source>
        <dbReference type="ARBA" id="ARBA00022977"/>
    </source>
</evidence>
<dbReference type="InterPro" id="IPR036206">
    <property type="entry name" value="ThiamineP_synth_sf"/>
</dbReference>
<keyword evidence="14" id="KW-1185">Reference proteome</keyword>
<dbReference type="Proteomes" id="UP000305760">
    <property type="component" value="Unassembled WGS sequence"/>
</dbReference>
<evidence type="ECO:0000256" key="2">
    <source>
        <dbReference type="ARBA" id="ARBA00022679"/>
    </source>
</evidence>
<feature type="binding site" evidence="9">
    <location>
        <begin position="41"/>
        <end position="45"/>
    </location>
    <ligand>
        <name>4-amino-2-methyl-5-(diphosphooxymethyl)pyrimidine</name>
        <dbReference type="ChEBI" id="CHEBI:57841"/>
    </ligand>
</feature>
<dbReference type="PANTHER" id="PTHR20857:SF15">
    <property type="entry name" value="THIAMINE-PHOSPHATE SYNTHASE"/>
    <property type="match status" value="1"/>
</dbReference>
<proteinExistence type="inferred from homology"/>
<feature type="binding site" evidence="9">
    <location>
        <begin position="139"/>
        <end position="141"/>
    </location>
    <ligand>
        <name>2-[(2R,5Z)-2-carboxy-4-methylthiazol-5(2H)-ylidene]ethyl phosphate</name>
        <dbReference type="ChEBI" id="CHEBI:62899"/>
    </ligand>
</feature>
<dbReference type="InterPro" id="IPR034291">
    <property type="entry name" value="TMP_synthase"/>
</dbReference>
<reference evidence="13 14" key="1">
    <citation type="submission" date="2019-03" db="EMBL/GenBank/DDBJ databases">
        <title>Arenimonas daejeonensis sp. nov., isolated from compost.</title>
        <authorList>
            <person name="Jeon C.O."/>
        </authorList>
    </citation>
    <scope>NUCLEOTIDE SEQUENCE [LARGE SCALE GENOMIC DNA]</scope>
    <source>
        <strain evidence="13 14">R29</strain>
    </source>
</reference>
<sequence length="213" mass="21761">MKPQPHWPRRGLYLITPDEPDTARLLARVAGPLAAGAALLQYRNKGADAALRREQAGALLPICRAAGVPLLINDDWRLAADLGAEGAHLGEDDGEIAHARAALGAEALLGASCYNEIARAEAAATAGASYLAFGAFFPSGTKPLARRADPGLLRASAHFGLPRVAIGGITPDNGALLVAAGADLLAVIGGVFGAPDPTAAARAYGRCFETPSP</sequence>
<evidence type="ECO:0000256" key="8">
    <source>
        <dbReference type="ARBA" id="ARBA00047883"/>
    </source>
</evidence>
<dbReference type="Gene3D" id="3.20.20.70">
    <property type="entry name" value="Aldolase class I"/>
    <property type="match status" value="1"/>
</dbReference>
<organism evidence="13 14">
    <name type="scientific">Arenimonas terrae</name>
    <dbReference type="NCBI Taxonomy" id="2546226"/>
    <lineage>
        <taxon>Bacteria</taxon>
        <taxon>Pseudomonadati</taxon>
        <taxon>Pseudomonadota</taxon>
        <taxon>Gammaproteobacteria</taxon>
        <taxon>Lysobacterales</taxon>
        <taxon>Lysobacteraceae</taxon>
        <taxon>Arenimonas</taxon>
    </lineage>
</organism>
<keyword evidence="5 9" id="KW-0784">Thiamine biosynthesis</keyword>
<dbReference type="GO" id="GO:0000287">
    <property type="term" value="F:magnesium ion binding"/>
    <property type="evidence" value="ECO:0007669"/>
    <property type="project" value="UniProtKB-UniRule"/>
</dbReference>
<dbReference type="PANTHER" id="PTHR20857">
    <property type="entry name" value="THIAMINE-PHOSPHATE PYROPHOSPHORYLASE"/>
    <property type="match status" value="1"/>
</dbReference>
<feature type="binding site" evidence="9">
    <location>
        <position position="74"/>
    </location>
    <ligand>
        <name>Mg(2+)</name>
        <dbReference type="ChEBI" id="CHEBI:18420"/>
    </ligand>
</feature>
<feature type="binding site" evidence="9">
    <location>
        <position position="142"/>
    </location>
    <ligand>
        <name>4-amino-2-methyl-5-(diphosphooxymethyl)pyrimidine</name>
        <dbReference type="ChEBI" id="CHEBI:57841"/>
    </ligand>
</feature>
<comment type="caution">
    <text evidence="9">Lacks conserved residue(s) required for the propagation of feature annotation.</text>
</comment>
<comment type="cofactor">
    <cofactor evidence="9">
        <name>Mg(2+)</name>
        <dbReference type="ChEBI" id="CHEBI:18420"/>
    </cofactor>
    <text evidence="9">Binds 1 Mg(2+) ion per subunit.</text>
</comment>
<evidence type="ECO:0000256" key="9">
    <source>
        <dbReference type="HAMAP-Rule" id="MF_00097"/>
    </source>
</evidence>
<evidence type="ECO:0000256" key="1">
    <source>
        <dbReference type="ARBA" id="ARBA00005165"/>
    </source>
</evidence>
<evidence type="ECO:0000256" key="11">
    <source>
        <dbReference type="RuleBase" id="RU004253"/>
    </source>
</evidence>